<proteinExistence type="predicted"/>
<comment type="caution">
    <text evidence="2">The sequence shown here is derived from an EMBL/GenBank/DDBJ whole genome shotgun (WGS) entry which is preliminary data.</text>
</comment>
<reference evidence="2" key="1">
    <citation type="submission" date="2021-06" db="EMBL/GenBank/DDBJ databases">
        <authorList>
            <person name="Hodson N. C."/>
            <person name="Mongue J. A."/>
            <person name="Jaron S. K."/>
        </authorList>
    </citation>
    <scope>NUCLEOTIDE SEQUENCE</scope>
</reference>
<accession>A0A8J2KTQ9</accession>
<gene>
    <name evidence="2" type="ORF">AFUS01_LOCUS33310</name>
</gene>
<feature type="non-terminal residue" evidence="2">
    <location>
        <position position="1"/>
    </location>
</feature>
<feature type="region of interest" description="Disordered" evidence="1">
    <location>
        <begin position="111"/>
        <end position="136"/>
    </location>
</feature>
<protein>
    <submittedName>
        <fullName evidence="2">Uncharacterized protein</fullName>
    </submittedName>
</protein>
<dbReference type="AlphaFoldDB" id="A0A8J2KTQ9"/>
<evidence type="ECO:0000256" key="1">
    <source>
        <dbReference type="SAM" id="MobiDB-lite"/>
    </source>
</evidence>
<name>A0A8J2KTQ9_9HEXA</name>
<organism evidence="2 3">
    <name type="scientific">Allacma fusca</name>
    <dbReference type="NCBI Taxonomy" id="39272"/>
    <lineage>
        <taxon>Eukaryota</taxon>
        <taxon>Metazoa</taxon>
        <taxon>Ecdysozoa</taxon>
        <taxon>Arthropoda</taxon>
        <taxon>Hexapoda</taxon>
        <taxon>Collembola</taxon>
        <taxon>Symphypleona</taxon>
        <taxon>Sminthuridae</taxon>
        <taxon>Allacma</taxon>
    </lineage>
</organism>
<keyword evidence="3" id="KW-1185">Reference proteome</keyword>
<evidence type="ECO:0000313" key="2">
    <source>
        <dbReference type="EMBL" id="CAG7823074.1"/>
    </source>
</evidence>
<feature type="compositionally biased region" description="Basic and acidic residues" evidence="1">
    <location>
        <begin position="118"/>
        <end position="136"/>
    </location>
</feature>
<sequence length="244" mass="27764">ACLSISTCNILLCDYVCNISKYIAKASWSYCQKCPASRPIGFHHCCYPEVASGNAKEEDSSFWKYSFPELLRMFFLAELSPYKKYLFHLAPLPHTHSPDEFRNAAGINKHSQKASDTLSKKKELSPKLNGESRDDRHDGKILVHDMLLQDMFFQMGLPLVGNRATVTFEGLFPGMSPAMIGKVPLSSEALRTFGTFVRAGIRILVQILKLVLRHRHPQLCLSQHLEYVHYEVSSWVGLYFSQQF</sequence>
<evidence type="ECO:0000313" key="3">
    <source>
        <dbReference type="Proteomes" id="UP000708208"/>
    </source>
</evidence>
<dbReference type="EMBL" id="CAJVCH010528301">
    <property type="protein sequence ID" value="CAG7823074.1"/>
    <property type="molecule type" value="Genomic_DNA"/>
</dbReference>
<dbReference type="Proteomes" id="UP000708208">
    <property type="component" value="Unassembled WGS sequence"/>
</dbReference>